<dbReference type="PANTHER" id="PTHR43481:SF4">
    <property type="entry name" value="GLYCEROL-1-PHOSPHATE PHOSPHOHYDROLASE 1-RELATED"/>
    <property type="match status" value="1"/>
</dbReference>
<dbReference type="Pfam" id="PF00702">
    <property type="entry name" value="Hydrolase"/>
    <property type="match status" value="1"/>
</dbReference>
<dbReference type="InterPro" id="IPR036412">
    <property type="entry name" value="HAD-like_sf"/>
</dbReference>
<dbReference type="PANTHER" id="PTHR43481">
    <property type="entry name" value="FRUCTOSE-1-PHOSPHATE PHOSPHATASE"/>
    <property type="match status" value="1"/>
</dbReference>
<dbReference type="InterPro" id="IPR051806">
    <property type="entry name" value="HAD-like_SPP"/>
</dbReference>
<dbReference type="GO" id="GO:0043136">
    <property type="term" value="F:sn-glycerol 3-phosphatase activity"/>
    <property type="evidence" value="ECO:0007669"/>
    <property type="project" value="TreeGrafter"/>
</dbReference>
<keyword evidence="3" id="KW-1185">Reference proteome</keyword>
<dbReference type="RefSeq" id="WP_261847985.1">
    <property type="nucleotide sequence ID" value="NZ_AP028908.1"/>
</dbReference>
<evidence type="ECO:0000256" key="1">
    <source>
        <dbReference type="ARBA" id="ARBA00022723"/>
    </source>
</evidence>
<dbReference type="EMBL" id="AP028908">
    <property type="protein sequence ID" value="BES85523.1"/>
    <property type="molecule type" value="Genomic_DNA"/>
</dbReference>
<dbReference type="InterPro" id="IPR023198">
    <property type="entry name" value="PGP-like_dom2"/>
</dbReference>
<dbReference type="SFLD" id="SFLDG01135">
    <property type="entry name" value="C1.5.6:_HAD__Beta-PGM__Phospha"/>
    <property type="match status" value="1"/>
</dbReference>
<dbReference type="KEGG" id="parl:PEC302110_26200"/>
<dbReference type="SFLD" id="SFLDS00003">
    <property type="entry name" value="Haloacid_Dehalogenase"/>
    <property type="match status" value="1"/>
</dbReference>
<dbReference type="PRINTS" id="PR00413">
    <property type="entry name" value="HADHALOGNASE"/>
</dbReference>
<reference evidence="3" key="1">
    <citation type="journal article" date="2024" name="Int. J. Syst. Evol. Microbiol.">
        <title>Pectobacterium araliae sp. nov., a pathogen causing bacterial soft rot of Japanese angelica tree in Japan.</title>
        <authorList>
            <person name="Sawada H."/>
            <person name="Someya N."/>
            <person name="Morohoshi T."/>
            <person name="Ono M."/>
            <person name="Satou M."/>
        </authorList>
    </citation>
    <scope>NUCLEOTIDE SEQUENCE [LARGE SCALE GENOMIC DNA]</scope>
    <source>
        <strain evidence="3">MAFF 302110</strain>
    </source>
</reference>
<dbReference type="NCBIfam" id="TIGR01509">
    <property type="entry name" value="HAD-SF-IA-v3"/>
    <property type="match status" value="1"/>
</dbReference>
<sequence length="228" mass="24722">MECKGFLFDLDGTLVDSLPAVERAWINWAKDHDIKPQEVLDFIHGKQAITSLRHFLQGQTEETIQQEFDALEKTEASDTQGIVAMPGAKALLERLDALDIPWAIVTSGTVPIASARHHRGELPAPRAFITAEQVAKGKPHPDAYLLGAQKLGLKPEECVVVEDAPAGVLSGLAAGCKVIAVKAPTDTPELDQVDLVLDSLEQIEIEKLQGGVKVLLRQEVVCNIVTKL</sequence>
<organism evidence="2 3">
    <name type="scientific">Pectobacterium araliae</name>
    <dbReference type="NCBI Taxonomy" id="3073862"/>
    <lineage>
        <taxon>Bacteria</taxon>
        <taxon>Pseudomonadati</taxon>
        <taxon>Pseudomonadota</taxon>
        <taxon>Gammaproteobacteria</taxon>
        <taxon>Enterobacterales</taxon>
        <taxon>Pectobacteriaceae</taxon>
        <taxon>Pectobacterium</taxon>
    </lineage>
</organism>
<dbReference type="InterPro" id="IPR023214">
    <property type="entry name" value="HAD_sf"/>
</dbReference>
<dbReference type="InterPro" id="IPR006439">
    <property type="entry name" value="HAD-SF_hydro_IA"/>
</dbReference>
<dbReference type="SFLD" id="SFLDG01129">
    <property type="entry name" value="C1.5:_HAD__Beta-PGM__Phosphata"/>
    <property type="match status" value="1"/>
</dbReference>
<proteinExistence type="predicted"/>
<dbReference type="Proteomes" id="UP001377830">
    <property type="component" value="Chromosome"/>
</dbReference>
<dbReference type="SUPFAM" id="SSF56784">
    <property type="entry name" value="HAD-like"/>
    <property type="match status" value="1"/>
</dbReference>
<evidence type="ECO:0000313" key="2">
    <source>
        <dbReference type="EMBL" id="BES85523.1"/>
    </source>
</evidence>
<dbReference type="CDD" id="cd07527">
    <property type="entry name" value="HAD_ScGPP-like"/>
    <property type="match status" value="1"/>
</dbReference>
<dbReference type="NCBIfam" id="NF008610">
    <property type="entry name" value="PRK11587.1"/>
    <property type="match status" value="1"/>
</dbReference>
<dbReference type="Gene3D" id="1.10.150.240">
    <property type="entry name" value="Putative phosphatase, domain 2"/>
    <property type="match status" value="1"/>
</dbReference>
<dbReference type="Gene3D" id="3.40.50.1000">
    <property type="entry name" value="HAD superfamily/HAD-like"/>
    <property type="match status" value="1"/>
</dbReference>
<name>A0AAN0KIZ5_9GAMM</name>
<keyword evidence="1" id="KW-0479">Metal-binding</keyword>
<gene>
    <name evidence="2" type="ORF">PEC302110_26200</name>
</gene>
<accession>A0AAN0KIZ5</accession>
<evidence type="ECO:0000313" key="3">
    <source>
        <dbReference type="Proteomes" id="UP001377830"/>
    </source>
</evidence>
<protein>
    <submittedName>
        <fullName evidence="2">Sugar phosphatase</fullName>
    </submittedName>
</protein>
<dbReference type="GO" id="GO:0046872">
    <property type="term" value="F:metal ion binding"/>
    <property type="evidence" value="ECO:0007669"/>
    <property type="project" value="UniProtKB-KW"/>
</dbReference>
<dbReference type="AlphaFoldDB" id="A0AAN0KIZ5"/>
<dbReference type="GO" id="GO:0050308">
    <property type="term" value="F:sugar-phosphatase activity"/>
    <property type="evidence" value="ECO:0007669"/>
    <property type="project" value="TreeGrafter"/>
</dbReference>